<evidence type="ECO:0000256" key="3">
    <source>
        <dbReference type="ARBA" id="ARBA00022803"/>
    </source>
</evidence>
<dbReference type="EMBL" id="SMKA01000046">
    <property type="protein sequence ID" value="TDC30393.1"/>
    <property type="molecule type" value="Genomic_DNA"/>
</dbReference>
<dbReference type="SMART" id="SM01043">
    <property type="entry name" value="BTAD"/>
    <property type="match status" value="1"/>
</dbReference>
<dbReference type="GO" id="GO:0006355">
    <property type="term" value="P:regulation of DNA-templated transcription"/>
    <property type="evidence" value="ECO:0007669"/>
    <property type="project" value="InterPro"/>
</dbReference>
<dbReference type="Pfam" id="PF07719">
    <property type="entry name" value="TPR_2"/>
    <property type="match status" value="1"/>
</dbReference>
<organism evidence="10 11">
    <name type="scientific">Kribbella albertanoniae</name>
    <dbReference type="NCBI Taxonomy" id="1266829"/>
    <lineage>
        <taxon>Bacteria</taxon>
        <taxon>Bacillati</taxon>
        <taxon>Actinomycetota</taxon>
        <taxon>Actinomycetes</taxon>
        <taxon>Propionibacteriales</taxon>
        <taxon>Kribbellaceae</taxon>
        <taxon>Kribbella</taxon>
    </lineage>
</organism>
<dbReference type="PROSITE" id="PS50005">
    <property type="entry name" value="TPR"/>
    <property type="match status" value="2"/>
</dbReference>
<dbReference type="PANTHER" id="PTHR35807">
    <property type="entry name" value="TRANSCRIPTIONAL REGULATOR REDD-RELATED"/>
    <property type="match status" value="1"/>
</dbReference>
<accession>A0A4R4Q6A7</accession>
<dbReference type="PANTHER" id="PTHR35807:SF1">
    <property type="entry name" value="TRANSCRIPTIONAL REGULATOR REDD"/>
    <property type="match status" value="1"/>
</dbReference>
<dbReference type="Pfam" id="PF03704">
    <property type="entry name" value="BTAD"/>
    <property type="match status" value="1"/>
</dbReference>
<evidence type="ECO:0000256" key="6">
    <source>
        <dbReference type="ARBA" id="ARBA00023163"/>
    </source>
</evidence>
<comment type="caution">
    <text evidence="10">The sequence shown here is derived from an EMBL/GenBank/DDBJ whole genome shotgun (WGS) entry which is preliminary data.</text>
</comment>
<dbReference type="PROSITE" id="PS51755">
    <property type="entry name" value="OMPR_PHOB"/>
    <property type="match status" value="1"/>
</dbReference>
<evidence type="ECO:0000256" key="1">
    <source>
        <dbReference type="ARBA" id="ARBA00005820"/>
    </source>
</evidence>
<dbReference type="Pfam" id="PF13424">
    <property type="entry name" value="TPR_12"/>
    <property type="match status" value="2"/>
</dbReference>
<dbReference type="InterPro" id="IPR013105">
    <property type="entry name" value="TPR_2"/>
</dbReference>
<dbReference type="CDD" id="cd15831">
    <property type="entry name" value="BTAD"/>
    <property type="match status" value="1"/>
</dbReference>
<keyword evidence="5 8" id="KW-0238">DNA-binding</keyword>
<evidence type="ECO:0000313" key="11">
    <source>
        <dbReference type="Proteomes" id="UP000295075"/>
    </source>
</evidence>
<evidence type="ECO:0000256" key="8">
    <source>
        <dbReference type="PROSITE-ProRule" id="PRU01091"/>
    </source>
</evidence>
<keyword evidence="11" id="KW-1185">Reference proteome</keyword>
<dbReference type="Gene3D" id="3.40.50.300">
    <property type="entry name" value="P-loop containing nucleotide triphosphate hydrolases"/>
    <property type="match status" value="1"/>
</dbReference>
<dbReference type="InterPro" id="IPR011990">
    <property type="entry name" value="TPR-like_helical_dom_sf"/>
</dbReference>
<dbReference type="InterPro" id="IPR001867">
    <property type="entry name" value="OmpR/PhoB-type_DNA-bd"/>
</dbReference>
<dbReference type="GO" id="GO:0043531">
    <property type="term" value="F:ADP binding"/>
    <property type="evidence" value="ECO:0007669"/>
    <property type="project" value="InterPro"/>
</dbReference>
<dbReference type="SUPFAM" id="SSF48452">
    <property type="entry name" value="TPR-like"/>
    <property type="match status" value="2"/>
</dbReference>
<comment type="similarity">
    <text evidence="1">Belongs to the AfsR/DnrI/RedD regulatory family.</text>
</comment>
<sequence>MRNKAIASPSLHRLIVQTTPCHDPVSRRTVPSRRYRCAPGSGRPMTERVGGGAVEVRLLGAVSVRIDGRLVELGGDRVRALLAVLALARGEAVSTPVLAERIWGDEPPANIGPSLHTLMTRLRRAIGADLVATGPAGYSLRLDAEQVDVHRFSRLLRTAVQTDDPTVEYDAVLAALALWGGRPFDGARSGWLDDSETPRLVEQYLAAVERRADLRVEDRHYGEVLALLRELTAANPLRESLWLRLLRLLARGGRTAEALELYESVRLSIADELGVDPGAELRALYAELLTGAPEEAEVLRPVVPRQLPADLPTFTGRRSALAFLDDVLAVGGSEQSAVIVAIDGTGGAGKTALAVHWAHHARTHFPDGQLYLNLRGYSAGGLIEPHDALQSLLLGLGVPNDEIPGALEARSALLRTLLAEKQVLLVLDNARNAAQVRPLLPGAGGFAIVTSRNQLRGLVAREGARRFSLGQMTSEESTELLARVVSGRPYDVAQLAGFAELCGRLPLALVVGAERASRSRSADITKQLADASDRLSALEIGDDDLSSVRAVLSWSYQALPSDAARLFRMLGVYPGAVFEPPAVAALAGLDEVEVDHLLDVLVEANLLEQASASSYQLHDLVRLYAAGLEEPSESQQALARLLDWLAQTAQAAKLARGGRLRFALLRKPLDGVRPLTFGSDAEALAWFRREWATLVAAVVHGAERGHHWLAATLASGLWDYIEQERSPTPAALNASEIAVRSARAINEPLLEAVLGNQLAVSYGLLGRIDDALAQFLSSLTLMEAVGDPSGISMLHSNLGMTYQRKGELETALQHLEQALEYSNEDRSYGAVLNNLARTLCELGRNEEAVENALAAVERHRRVNYHRGVAYALDTAGMAYRRAGDYEQAISCLVESARLCRELELGAAEVPTLIRLGEAYEAAGRYDEARAAWQQALTVADRQGPSQHYDRARILERLQTAPANDG</sequence>
<evidence type="ECO:0000259" key="9">
    <source>
        <dbReference type="PROSITE" id="PS51755"/>
    </source>
</evidence>
<dbReference type="SUPFAM" id="SSF52540">
    <property type="entry name" value="P-loop containing nucleoside triphosphate hydrolases"/>
    <property type="match status" value="1"/>
</dbReference>
<protein>
    <submittedName>
        <fullName evidence="10">Tetratricopeptide repeat protein</fullName>
    </submittedName>
</protein>
<dbReference type="OrthoDB" id="4326794at2"/>
<evidence type="ECO:0000313" key="10">
    <source>
        <dbReference type="EMBL" id="TDC30393.1"/>
    </source>
</evidence>
<dbReference type="AlphaFoldDB" id="A0A4R4Q6A7"/>
<evidence type="ECO:0000256" key="5">
    <source>
        <dbReference type="ARBA" id="ARBA00023125"/>
    </source>
</evidence>
<feature type="repeat" description="TPR" evidence="7">
    <location>
        <begin position="909"/>
        <end position="942"/>
    </location>
</feature>
<dbReference type="Proteomes" id="UP000295075">
    <property type="component" value="Unassembled WGS sequence"/>
</dbReference>
<feature type="repeat" description="TPR" evidence="7">
    <location>
        <begin position="792"/>
        <end position="825"/>
    </location>
</feature>
<dbReference type="SMART" id="SM00862">
    <property type="entry name" value="Trans_reg_C"/>
    <property type="match status" value="1"/>
</dbReference>
<evidence type="ECO:0000256" key="7">
    <source>
        <dbReference type="PROSITE-ProRule" id="PRU00339"/>
    </source>
</evidence>
<reference evidence="10 11" key="1">
    <citation type="submission" date="2019-03" db="EMBL/GenBank/DDBJ databases">
        <title>Draft genome sequences of novel Actinobacteria.</title>
        <authorList>
            <person name="Sahin N."/>
            <person name="Ay H."/>
            <person name="Saygin H."/>
        </authorList>
    </citation>
    <scope>NUCLEOTIDE SEQUENCE [LARGE SCALE GENOMIC DNA]</scope>
    <source>
        <strain evidence="10 11">JCM 30547</strain>
    </source>
</reference>
<dbReference type="Gene3D" id="1.25.40.10">
    <property type="entry name" value="Tetratricopeptide repeat domain"/>
    <property type="match status" value="3"/>
</dbReference>
<dbReference type="InterPro" id="IPR036388">
    <property type="entry name" value="WH-like_DNA-bd_sf"/>
</dbReference>
<dbReference type="InterPro" id="IPR027417">
    <property type="entry name" value="P-loop_NTPase"/>
</dbReference>
<dbReference type="Gene3D" id="1.10.10.10">
    <property type="entry name" value="Winged helix-like DNA-binding domain superfamily/Winged helix DNA-binding domain"/>
    <property type="match status" value="2"/>
</dbReference>
<dbReference type="SUPFAM" id="SSF46894">
    <property type="entry name" value="C-terminal effector domain of the bipartite response regulators"/>
    <property type="match status" value="1"/>
</dbReference>
<dbReference type="GO" id="GO:0000160">
    <property type="term" value="P:phosphorelay signal transduction system"/>
    <property type="evidence" value="ECO:0007669"/>
    <property type="project" value="InterPro"/>
</dbReference>
<dbReference type="InterPro" id="IPR051677">
    <property type="entry name" value="AfsR-DnrI-RedD_regulator"/>
</dbReference>
<feature type="domain" description="OmpR/PhoB-type" evidence="9">
    <location>
        <begin position="44"/>
        <end position="142"/>
    </location>
</feature>
<dbReference type="InterPro" id="IPR019734">
    <property type="entry name" value="TPR_rpt"/>
</dbReference>
<keyword evidence="3 7" id="KW-0802">TPR repeat</keyword>
<proteinExistence type="inferred from homology"/>
<keyword evidence="4" id="KW-0805">Transcription regulation</keyword>
<evidence type="ECO:0000256" key="2">
    <source>
        <dbReference type="ARBA" id="ARBA00022737"/>
    </source>
</evidence>
<evidence type="ECO:0000256" key="4">
    <source>
        <dbReference type="ARBA" id="ARBA00023015"/>
    </source>
</evidence>
<feature type="DNA-binding region" description="OmpR/PhoB-type" evidence="8">
    <location>
        <begin position="44"/>
        <end position="142"/>
    </location>
</feature>
<dbReference type="SMART" id="SM00028">
    <property type="entry name" value="TPR"/>
    <property type="match status" value="5"/>
</dbReference>
<dbReference type="InterPro" id="IPR005158">
    <property type="entry name" value="BTAD"/>
</dbReference>
<gene>
    <name evidence="10" type="ORF">E1261_13415</name>
</gene>
<keyword evidence="2" id="KW-0677">Repeat</keyword>
<keyword evidence="6" id="KW-0804">Transcription</keyword>
<name>A0A4R4Q6A7_9ACTN</name>
<dbReference type="GO" id="GO:0003677">
    <property type="term" value="F:DNA binding"/>
    <property type="evidence" value="ECO:0007669"/>
    <property type="project" value="UniProtKB-UniRule"/>
</dbReference>
<dbReference type="PRINTS" id="PR00364">
    <property type="entry name" value="DISEASERSIST"/>
</dbReference>
<dbReference type="InterPro" id="IPR016032">
    <property type="entry name" value="Sig_transdc_resp-reg_C-effctor"/>
</dbReference>